<reference evidence="2 3" key="1">
    <citation type="submission" date="2018-09" db="EMBL/GenBank/DDBJ databases">
        <title>Altererythrobacter sp.Ery1 and Ery12, the genome sequencing of novel strains in genus Alterythrobacter.</title>
        <authorList>
            <person name="Cheng H."/>
            <person name="Wu Y.-H."/>
            <person name="Fang C."/>
            <person name="Xu X.-W."/>
        </authorList>
    </citation>
    <scope>NUCLEOTIDE SEQUENCE [LARGE SCALE GENOMIC DNA]</scope>
    <source>
        <strain evidence="2 3">Ery12</strain>
    </source>
</reference>
<dbReference type="EMBL" id="RAHJ01000004">
    <property type="protein sequence ID" value="RJX70846.1"/>
    <property type="molecule type" value="Genomic_DNA"/>
</dbReference>
<keyword evidence="1" id="KW-0472">Membrane</keyword>
<evidence type="ECO:0000256" key="1">
    <source>
        <dbReference type="SAM" id="Phobius"/>
    </source>
</evidence>
<sequence>MTDLHAFFAFASDAEIAALWAAGFFAVAAVARIAEARRIKRARIDRVGWVPWTGIFLVCAVIGAALLALSAKGLVAG</sequence>
<comment type="caution">
    <text evidence="2">The sequence shown here is derived from an EMBL/GenBank/DDBJ whole genome shotgun (WGS) entry which is preliminary data.</text>
</comment>
<name>A0A419R560_9SPHN</name>
<keyword evidence="1" id="KW-0812">Transmembrane</keyword>
<keyword evidence="1" id="KW-1133">Transmembrane helix</keyword>
<protein>
    <submittedName>
        <fullName evidence="2">Uncharacterized protein</fullName>
    </submittedName>
</protein>
<accession>A0A419R560</accession>
<dbReference type="AlphaFoldDB" id="A0A419R560"/>
<keyword evidence="3" id="KW-1185">Reference proteome</keyword>
<gene>
    <name evidence="2" type="ORF">D6858_01560</name>
</gene>
<dbReference type="Proteomes" id="UP000284322">
    <property type="component" value="Unassembled WGS sequence"/>
</dbReference>
<organism evidence="2 3">
    <name type="scientific">Tsuneonella suprasediminis</name>
    <dbReference type="NCBI Taxonomy" id="2306996"/>
    <lineage>
        <taxon>Bacteria</taxon>
        <taxon>Pseudomonadati</taxon>
        <taxon>Pseudomonadota</taxon>
        <taxon>Alphaproteobacteria</taxon>
        <taxon>Sphingomonadales</taxon>
        <taxon>Erythrobacteraceae</taxon>
        <taxon>Tsuneonella</taxon>
    </lineage>
</organism>
<feature type="transmembrane region" description="Helical" evidence="1">
    <location>
        <begin position="6"/>
        <end position="28"/>
    </location>
</feature>
<proteinExistence type="predicted"/>
<evidence type="ECO:0000313" key="3">
    <source>
        <dbReference type="Proteomes" id="UP000284322"/>
    </source>
</evidence>
<dbReference type="RefSeq" id="WP_120106545.1">
    <property type="nucleotide sequence ID" value="NZ_DATCMS010000003.1"/>
</dbReference>
<feature type="transmembrane region" description="Helical" evidence="1">
    <location>
        <begin position="49"/>
        <end position="71"/>
    </location>
</feature>
<evidence type="ECO:0000313" key="2">
    <source>
        <dbReference type="EMBL" id="RJX70846.1"/>
    </source>
</evidence>